<evidence type="ECO:0000313" key="2">
    <source>
        <dbReference type="EMBL" id="GBP82214.1"/>
    </source>
</evidence>
<keyword evidence="3" id="KW-1185">Reference proteome</keyword>
<protein>
    <submittedName>
        <fullName evidence="2">Uncharacterized protein</fullName>
    </submittedName>
</protein>
<sequence>MRLNSFVKGHKGTYLPAPIKASRGARRRVRRSITNVRTRRGPRHSHSSTLATTPSCGGRVALEPPRRRRARAGAPDDALPGPAPGPSSELRVQSARRSAGALYAKSVES</sequence>
<feature type="compositionally biased region" description="Basic residues" evidence="1">
    <location>
        <begin position="23"/>
        <end position="46"/>
    </location>
</feature>
<evidence type="ECO:0000313" key="3">
    <source>
        <dbReference type="Proteomes" id="UP000299102"/>
    </source>
</evidence>
<dbReference type="EMBL" id="BGZK01001554">
    <property type="protein sequence ID" value="GBP82214.1"/>
    <property type="molecule type" value="Genomic_DNA"/>
</dbReference>
<dbReference type="AlphaFoldDB" id="A0A4C1Z562"/>
<accession>A0A4C1Z562</accession>
<reference evidence="2 3" key="1">
    <citation type="journal article" date="2019" name="Commun. Biol.">
        <title>The bagworm genome reveals a unique fibroin gene that provides high tensile strength.</title>
        <authorList>
            <person name="Kono N."/>
            <person name="Nakamura H."/>
            <person name="Ohtoshi R."/>
            <person name="Tomita M."/>
            <person name="Numata K."/>
            <person name="Arakawa K."/>
        </authorList>
    </citation>
    <scope>NUCLEOTIDE SEQUENCE [LARGE SCALE GENOMIC DNA]</scope>
</reference>
<gene>
    <name evidence="2" type="ORF">EVAR_103663_1</name>
</gene>
<dbReference type="Proteomes" id="UP000299102">
    <property type="component" value="Unassembled WGS sequence"/>
</dbReference>
<proteinExistence type="predicted"/>
<evidence type="ECO:0000256" key="1">
    <source>
        <dbReference type="SAM" id="MobiDB-lite"/>
    </source>
</evidence>
<name>A0A4C1Z562_EUMVA</name>
<organism evidence="2 3">
    <name type="scientific">Eumeta variegata</name>
    <name type="common">Bagworm moth</name>
    <name type="synonym">Eumeta japonica</name>
    <dbReference type="NCBI Taxonomy" id="151549"/>
    <lineage>
        <taxon>Eukaryota</taxon>
        <taxon>Metazoa</taxon>
        <taxon>Ecdysozoa</taxon>
        <taxon>Arthropoda</taxon>
        <taxon>Hexapoda</taxon>
        <taxon>Insecta</taxon>
        <taxon>Pterygota</taxon>
        <taxon>Neoptera</taxon>
        <taxon>Endopterygota</taxon>
        <taxon>Lepidoptera</taxon>
        <taxon>Glossata</taxon>
        <taxon>Ditrysia</taxon>
        <taxon>Tineoidea</taxon>
        <taxon>Psychidae</taxon>
        <taxon>Oiketicinae</taxon>
        <taxon>Eumeta</taxon>
    </lineage>
</organism>
<feature type="region of interest" description="Disordered" evidence="1">
    <location>
        <begin position="1"/>
        <end position="109"/>
    </location>
</feature>
<comment type="caution">
    <text evidence="2">The sequence shown here is derived from an EMBL/GenBank/DDBJ whole genome shotgun (WGS) entry which is preliminary data.</text>
</comment>